<organism evidence="1 2">
    <name type="scientific">Trichinella zimbabwensis</name>
    <dbReference type="NCBI Taxonomy" id="268475"/>
    <lineage>
        <taxon>Eukaryota</taxon>
        <taxon>Metazoa</taxon>
        <taxon>Ecdysozoa</taxon>
        <taxon>Nematoda</taxon>
        <taxon>Enoplea</taxon>
        <taxon>Dorylaimia</taxon>
        <taxon>Trichinellida</taxon>
        <taxon>Trichinellidae</taxon>
        <taxon>Trichinella</taxon>
    </lineage>
</organism>
<dbReference type="EMBL" id="JYDP01004795">
    <property type="protein sequence ID" value="KRY94595.1"/>
    <property type="molecule type" value="Genomic_DNA"/>
</dbReference>
<keyword evidence="2" id="KW-1185">Reference proteome</keyword>
<reference evidence="1 2" key="1">
    <citation type="submission" date="2015-01" db="EMBL/GenBank/DDBJ databases">
        <title>Evolution of Trichinella species and genotypes.</title>
        <authorList>
            <person name="Korhonen P.K."/>
            <person name="Edoardo P."/>
            <person name="Giuseppe L.R."/>
            <person name="Gasser R.B."/>
        </authorList>
    </citation>
    <scope>NUCLEOTIDE SEQUENCE [LARGE SCALE GENOMIC DNA]</scope>
    <source>
        <strain evidence="1">ISS1029</strain>
    </source>
</reference>
<proteinExistence type="predicted"/>
<dbReference type="AlphaFoldDB" id="A0A0V1GAJ0"/>
<dbReference type="Proteomes" id="UP000055024">
    <property type="component" value="Unassembled WGS sequence"/>
</dbReference>
<sequence>MPQLCRYHVWPFETCPVTMTSETTTEREGDN</sequence>
<accession>A0A0V1GAJ0</accession>
<evidence type="ECO:0000313" key="1">
    <source>
        <dbReference type="EMBL" id="KRY94595.1"/>
    </source>
</evidence>
<comment type="caution">
    <text evidence="1">The sequence shown here is derived from an EMBL/GenBank/DDBJ whole genome shotgun (WGS) entry which is preliminary data.</text>
</comment>
<evidence type="ECO:0000313" key="2">
    <source>
        <dbReference type="Proteomes" id="UP000055024"/>
    </source>
</evidence>
<gene>
    <name evidence="1" type="ORF">T11_11186</name>
</gene>
<protein>
    <submittedName>
        <fullName evidence="1">Uncharacterized protein</fullName>
    </submittedName>
</protein>
<name>A0A0V1GAJ0_9BILA</name>